<keyword evidence="6 8" id="KW-1133">Transmembrane helix</keyword>
<evidence type="ECO:0000256" key="2">
    <source>
        <dbReference type="ARBA" id="ARBA00022475"/>
    </source>
</evidence>
<keyword evidence="3" id="KW-0328">Glycosyltransferase</keyword>
<evidence type="ECO:0000256" key="3">
    <source>
        <dbReference type="ARBA" id="ARBA00022676"/>
    </source>
</evidence>
<organism evidence="9 10">
    <name type="scientific">Motilibacter deserti</name>
    <dbReference type="NCBI Taxonomy" id="2714956"/>
    <lineage>
        <taxon>Bacteria</taxon>
        <taxon>Bacillati</taxon>
        <taxon>Actinomycetota</taxon>
        <taxon>Actinomycetes</taxon>
        <taxon>Motilibacterales</taxon>
        <taxon>Motilibacteraceae</taxon>
        <taxon>Motilibacter</taxon>
    </lineage>
</organism>
<dbReference type="PANTHER" id="PTHR33908:SF11">
    <property type="entry name" value="MEMBRANE PROTEIN"/>
    <property type="match status" value="1"/>
</dbReference>
<feature type="transmembrane region" description="Helical" evidence="8">
    <location>
        <begin position="205"/>
        <end position="226"/>
    </location>
</feature>
<evidence type="ECO:0000256" key="5">
    <source>
        <dbReference type="ARBA" id="ARBA00022692"/>
    </source>
</evidence>
<dbReference type="RefSeq" id="WP_166282819.1">
    <property type="nucleotide sequence ID" value="NZ_JAANNP010000012.1"/>
</dbReference>
<dbReference type="EMBL" id="JAANNP010000012">
    <property type="protein sequence ID" value="NHC14869.1"/>
    <property type="molecule type" value="Genomic_DNA"/>
</dbReference>
<dbReference type="InterPro" id="IPR050297">
    <property type="entry name" value="LipidA_mod_glycosyltrf_83"/>
</dbReference>
<protein>
    <recommendedName>
        <fullName evidence="11">Dolichyl-phosphate-mannose-protein mannosyltransferase</fullName>
    </recommendedName>
</protein>
<reference evidence="9 10" key="1">
    <citation type="submission" date="2020-03" db="EMBL/GenBank/DDBJ databases">
        <title>Two novel Motilibacter sp.</title>
        <authorList>
            <person name="Liu S."/>
        </authorList>
    </citation>
    <scope>NUCLEOTIDE SEQUENCE [LARGE SCALE GENOMIC DNA]</scope>
    <source>
        <strain evidence="9 10">E257</strain>
    </source>
</reference>
<feature type="transmembrane region" description="Helical" evidence="8">
    <location>
        <begin position="166"/>
        <end position="193"/>
    </location>
</feature>
<keyword evidence="7 8" id="KW-0472">Membrane</keyword>
<evidence type="ECO:0000313" key="10">
    <source>
        <dbReference type="Proteomes" id="UP000800981"/>
    </source>
</evidence>
<name>A0ABX0GVC3_9ACTN</name>
<feature type="transmembrane region" description="Helical" evidence="8">
    <location>
        <begin position="12"/>
        <end position="34"/>
    </location>
</feature>
<proteinExistence type="predicted"/>
<evidence type="ECO:0000256" key="8">
    <source>
        <dbReference type="SAM" id="Phobius"/>
    </source>
</evidence>
<evidence type="ECO:0000256" key="1">
    <source>
        <dbReference type="ARBA" id="ARBA00004651"/>
    </source>
</evidence>
<keyword evidence="4" id="KW-0808">Transferase</keyword>
<evidence type="ECO:0000256" key="7">
    <source>
        <dbReference type="ARBA" id="ARBA00023136"/>
    </source>
</evidence>
<evidence type="ECO:0000256" key="4">
    <source>
        <dbReference type="ARBA" id="ARBA00022679"/>
    </source>
</evidence>
<dbReference type="Proteomes" id="UP000800981">
    <property type="component" value="Unassembled WGS sequence"/>
</dbReference>
<gene>
    <name evidence="9" type="ORF">G9H71_13860</name>
</gene>
<comment type="subcellular location">
    <subcellularLocation>
        <location evidence="1">Cell membrane</location>
        <topology evidence="1">Multi-pass membrane protein</topology>
    </subcellularLocation>
</comment>
<feature type="transmembrane region" description="Helical" evidence="8">
    <location>
        <begin position="315"/>
        <end position="335"/>
    </location>
</feature>
<dbReference type="PANTHER" id="PTHR33908">
    <property type="entry name" value="MANNOSYLTRANSFERASE YKCB-RELATED"/>
    <property type="match status" value="1"/>
</dbReference>
<evidence type="ECO:0000313" key="9">
    <source>
        <dbReference type="EMBL" id="NHC14869.1"/>
    </source>
</evidence>
<feature type="transmembrane region" description="Helical" evidence="8">
    <location>
        <begin position="276"/>
        <end position="294"/>
    </location>
</feature>
<evidence type="ECO:0000256" key="6">
    <source>
        <dbReference type="ARBA" id="ARBA00022989"/>
    </source>
</evidence>
<keyword evidence="5 8" id="KW-0812">Transmembrane</keyword>
<evidence type="ECO:0008006" key="11">
    <source>
        <dbReference type="Google" id="ProtNLM"/>
    </source>
</evidence>
<accession>A0ABX0GVC3</accession>
<keyword evidence="10" id="KW-1185">Reference proteome</keyword>
<feature type="transmembrane region" description="Helical" evidence="8">
    <location>
        <begin position="129"/>
        <end position="154"/>
    </location>
</feature>
<sequence length="511" mass="53506">MDGALVRRGGPVAAVVLVALVVRLVVLRTPLAALNGDEAVVGLMAERIGDGHLYAFFAGQGYMGALEQYAQAAVVAVRPGDPFALRLTTALLSSAAAGLVLVVGRLLLRSERRAVTAAAVYAVGPAFNVLDGVTTLGAYADALVVGLIGLWAALRPGAPTARRSAALGLCCGAGLWLTPVAAFLLLPAGVWFVGALRGLGRRRSALLVSVAAAAAVLGSLPMWLWAAAERRVPLLGSEPPVHASLLDRFAGLVDSTLPEAAGLAWIGPSSVLPRPVLVAFSAAVLLAGAVLAWRRRTSLLQTVLLRSEGRDPRDLLLVALVLGTLLYVASPFTWYAASPRYLFPATPWLVWALAAALPARRGVPAVAVAAVAAVSWATLASAQQGRPASWTSDLRETMSWLRGQGVEGVYADYRSAHTLDFVDRADAPPVVPFEGVPCRFPELDRAVAAAGRVAYVSSPAKREALERALTQRRVPVAARHSTATLEAFVVDGTAPVPWRLGLEPRPWCAGS</sequence>
<comment type="caution">
    <text evidence="9">The sequence shown here is derived from an EMBL/GenBank/DDBJ whole genome shotgun (WGS) entry which is preliminary data.</text>
</comment>
<keyword evidence="2" id="KW-1003">Cell membrane</keyword>
<feature type="transmembrane region" description="Helical" evidence="8">
    <location>
        <begin position="83"/>
        <end position="108"/>
    </location>
</feature>